<sequence>MSGALLGRAGRLSAPPTPRVNGGAGATLKRTINGRDGGRGEADKTRLGSDGCSRGLTTPRGHMAALCIQSEPGTGGWSP</sequence>
<evidence type="ECO:0000256" key="1">
    <source>
        <dbReference type="SAM" id="MobiDB-lite"/>
    </source>
</evidence>
<organism evidence="2 3">
    <name type="scientific">Pleurodeles waltl</name>
    <name type="common">Iberian ribbed newt</name>
    <dbReference type="NCBI Taxonomy" id="8319"/>
    <lineage>
        <taxon>Eukaryota</taxon>
        <taxon>Metazoa</taxon>
        <taxon>Chordata</taxon>
        <taxon>Craniata</taxon>
        <taxon>Vertebrata</taxon>
        <taxon>Euteleostomi</taxon>
        <taxon>Amphibia</taxon>
        <taxon>Batrachia</taxon>
        <taxon>Caudata</taxon>
        <taxon>Salamandroidea</taxon>
        <taxon>Salamandridae</taxon>
        <taxon>Pleurodelinae</taxon>
        <taxon>Pleurodeles</taxon>
    </lineage>
</organism>
<reference evidence="2" key="1">
    <citation type="journal article" date="2022" name="bioRxiv">
        <title>Sequencing and chromosome-scale assembly of the giantPleurodeles waltlgenome.</title>
        <authorList>
            <person name="Brown T."/>
            <person name="Elewa A."/>
            <person name="Iarovenko S."/>
            <person name="Subramanian E."/>
            <person name="Araus A.J."/>
            <person name="Petzold A."/>
            <person name="Susuki M."/>
            <person name="Suzuki K.-i.T."/>
            <person name="Hayashi T."/>
            <person name="Toyoda A."/>
            <person name="Oliveira C."/>
            <person name="Osipova E."/>
            <person name="Leigh N.D."/>
            <person name="Simon A."/>
            <person name="Yun M.H."/>
        </authorList>
    </citation>
    <scope>NUCLEOTIDE SEQUENCE</scope>
    <source>
        <strain evidence="2">20211129_DDA</strain>
        <tissue evidence="2">Liver</tissue>
    </source>
</reference>
<proteinExistence type="predicted"/>
<dbReference type="Proteomes" id="UP001066276">
    <property type="component" value="Chromosome 1_2"/>
</dbReference>
<gene>
    <name evidence="2" type="ORF">NDU88_000718</name>
</gene>
<name>A0AAV7VY57_PLEWA</name>
<keyword evidence="3" id="KW-1185">Reference proteome</keyword>
<accession>A0AAV7VY57</accession>
<dbReference type="AlphaFoldDB" id="A0AAV7VY57"/>
<evidence type="ECO:0000313" key="3">
    <source>
        <dbReference type="Proteomes" id="UP001066276"/>
    </source>
</evidence>
<comment type="caution">
    <text evidence="2">The sequence shown here is derived from an EMBL/GenBank/DDBJ whole genome shotgun (WGS) entry which is preliminary data.</text>
</comment>
<dbReference type="EMBL" id="JANPWB010000002">
    <property type="protein sequence ID" value="KAJ1205283.1"/>
    <property type="molecule type" value="Genomic_DNA"/>
</dbReference>
<evidence type="ECO:0000313" key="2">
    <source>
        <dbReference type="EMBL" id="KAJ1205283.1"/>
    </source>
</evidence>
<protein>
    <submittedName>
        <fullName evidence="2">Uncharacterized protein</fullName>
    </submittedName>
</protein>
<feature type="region of interest" description="Disordered" evidence="1">
    <location>
        <begin position="1"/>
        <end position="59"/>
    </location>
</feature>
<feature type="compositionally biased region" description="Basic and acidic residues" evidence="1">
    <location>
        <begin position="36"/>
        <end position="47"/>
    </location>
</feature>